<keyword evidence="2" id="KW-1185">Reference proteome</keyword>
<gene>
    <name evidence="1" type="ORF">J2S34_000029</name>
</gene>
<name>A0ACC6AEH2_NITWI</name>
<comment type="caution">
    <text evidence="1">The sequence shown here is derived from an EMBL/GenBank/DDBJ whole genome shotgun (WGS) entry which is preliminary data.</text>
</comment>
<sequence>MNSGLKRLLIAAIVTLAFSPALAETITGQASVIDGDTLEIHGQRIRLSGVDAPESDQLCRGDDSLQYRCGAKAANELARFNAGRSVSCKGVDVDRYKRVVAVCSVGGVNLGKCHYRTPFVGRPYDSQPRKAPMASYEHALLLEARARWPLNPLIGVCQGKVGSGYRKPNYFRNLLAFCRESLRACFLSRKTLKKYLLGDRYD</sequence>
<evidence type="ECO:0000313" key="1">
    <source>
        <dbReference type="EMBL" id="MCP1997607.1"/>
    </source>
</evidence>
<proteinExistence type="predicted"/>
<organism evidence="1 2">
    <name type="scientific">Nitrobacter winogradskyi</name>
    <name type="common">Nitrobacter agilis</name>
    <dbReference type="NCBI Taxonomy" id="913"/>
    <lineage>
        <taxon>Bacteria</taxon>
        <taxon>Pseudomonadati</taxon>
        <taxon>Pseudomonadota</taxon>
        <taxon>Alphaproteobacteria</taxon>
        <taxon>Hyphomicrobiales</taxon>
        <taxon>Nitrobacteraceae</taxon>
        <taxon>Nitrobacter</taxon>
    </lineage>
</organism>
<accession>A0ACC6AEH2</accession>
<dbReference type="EMBL" id="JALJZS010000001">
    <property type="protein sequence ID" value="MCP1997607.1"/>
    <property type="molecule type" value="Genomic_DNA"/>
</dbReference>
<reference evidence="1" key="1">
    <citation type="submission" date="2022-03" db="EMBL/GenBank/DDBJ databases">
        <title>Interactions between chemoautotrophic and heterotrophic bacteria.</title>
        <authorList>
            <person name="Santoro A."/>
        </authorList>
    </citation>
    <scope>NUCLEOTIDE SEQUENCE</scope>
    <source>
        <strain evidence="1">Nb-106</strain>
    </source>
</reference>
<dbReference type="Proteomes" id="UP001205486">
    <property type="component" value="Unassembled WGS sequence"/>
</dbReference>
<evidence type="ECO:0000313" key="2">
    <source>
        <dbReference type="Proteomes" id="UP001205486"/>
    </source>
</evidence>
<protein>
    <submittedName>
        <fullName evidence="1">Uncharacterized protein</fullName>
    </submittedName>
</protein>